<evidence type="ECO:0000313" key="4">
    <source>
        <dbReference type="Proteomes" id="UP000008206"/>
    </source>
</evidence>
<organism evidence="3 4">
    <name type="scientific">Gloeothece verrucosa (strain PCC 7822)</name>
    <name type="common">Cyanothece sp. (strain PCC 7822)</name>
    <dbReference type="NCBI Taxonomy" id="497965"/>
    <lineage>
        <taxon>Bacteria</taxon>
        <taxon>Bacillati</taxon>
        <taxon>Cyanobacteriota</taxon>
        <taxon>Cyanophyceae</taxon>
        <taxon>Oscillatoriophycideae</taxon>
        <taxon>Chroococcales</taxon>
        <taxon>Aphanothecaceae</taxon>
        <taxon>Gloeothece</taxon>
        <taxon>Gloeothece verrucosa</taxon>
    </lineage>
</organism>
<feature type="coiled-coil region" evidence="1">
    <location>
        <begin position="192"/>
        <end position="219"/>
    </location>
</feature>
<dbReference type="AlphaFoldDB" id="E0UCA9"/>
<accession>E0UCA9</accession>
<reference evidence="4" key="1">
    <citation type="journal article" date="2011" name="MBio">
        <title>Novel metabolic attributes of the genus Cyanothece, comprising a group of unicellular nitrogen-fixing Cyanobacteria.</title>
        <authorList>
            <person name="Bandyopadhyay A."/>
            <person name="Elvitigala T."/>
            <person name="Welsh E."/>
            <person name="Stockel J."/>
            <person name="Liberton M."/>
            <person name="Min H."/>
            <person name="Sherman L.A."/>
            <person name="Pakrasi H.B."/>
        </authorList>
    </citation>
    <scope>NUCLEOTIDE SEQUENCE [LARGE SCALE GENOMIC DNA]</scope>
    <source>
        <strain evidence="4">PCC 7822</strain>
    </source>
</reference>
<dbReference type="EMBL" id="CP002198">
    <property type="protein sequence ID" value="ADN12866.1"/>
    <property type="molecule type" value="Genomic_DNA"/>
</dbReference>
<evidence type="ECO:0000256" key="1">
    <source>
        <dbReference type="SAM" id="Coils"/>
    </source>
</evidence>
<evidence type="ECO:0000256" key="2">
    <source>
        <dbReference type="SAM" id="MobiDB-lite"/>
    </source>
</evidence>
<evidence type="ECO:0000313" key="3">
    <source>
        <dbReference type="EMBL" id="ADN12866.1"/>
    </source>
</evidence>
<protein>
    <submittedName>
        <fullName evidence="3">Uncharacterized protein</fullName>
    </submittedName>
</protein>
<feature type="region of interest" description="Disordered" evidence="2">
    <location>
        <begin position="809"/>
        <end position="848"/>
    </location>
</feature>
<dbReference type="Proteomes" id="UP000008206">
    <property type="component" value="Chromosome"/>
</dbReference>
<keyword evidence="4" id="KW-1185">Reference proteome</keyword>
<name>E0UCA9_GLOV7</name>
<dbReference type="RefSeq" id="WP_013320976.1">
    <property type="nucleotide sequence ID" value="NC_014501.1"/>
</dbReference>
<keyword evidence="1" id="KW-0175">Coiled coil</keyword>
<dbReference type="HOGENOM" id="CLU_336094_0_0_3"/>
<dbReference type="KEGG" id="cyj:Cyan7822_0846"/>
<sequence>MVGCESFCTKAECADLKEQIRAIWNILEGLSSAFCSKEDCVQLWGQVLAINYKLDNTLKLLNTHIDSKAPEAHNACSEEECNQIERKAEEAKAIALLAKDLIEVHSDQPLSGAHEFDCDVDVDVSLAASKQSSSLVIYTSVSVCGKKGSDKEEITLNLKDNSDDFCTKEECEELKNLIGLNNLRIGDLQISQSAQQEDIDNLKDKVEKTNQDNTDIKRGDIPIPIYYGDGSLVGSTKNFPKFIGGGGSMDLNDLIDKLNEIQLDVHQCCNNISSVGDAVSTVGDSVSNVNEGLKQSSQVLGAQMDVNQDEARSWFNININSNNQQSVDLKEVLYYLKKVDSLLNKDDSVSTGGCSLDAATGIKVFNPTNNNYQISNINDYLKTMFVYLREIHKTACESSTGQQADVEKIWRLLGGDSIFTANPDGTIQEKILNLEKDMRKDIDNMFYPVTTDAIKGDRLIKHLPDYLRAIGATEHYRSGHYKYDENYKLIPDMTMSVQELREALNLPEETEIDFNQLTEEQEEQLATLQIDDDDEKWKWSYNQTMETLGKIPLRFSIAKDHPLIQDFDINSVEWTEFSAVPPGFFKTFSDDKGFYKGIRYVLAVKDAEKDIDIEISSLSDGVVELMGLMIASMTNDKLAKEMLTRQLIETASLKQILMTSYSKLEAVQAYLGCDFREKSDEYDLVFNPTPNDTSDQTLEMIGLLEPTKVNYKRDIFGKGHNETLESKLRELLNAAMIIKAKYWRQIASNKSTTVADETATKVDLKLKFKKALDLGAEILGDDKKSPTEEEPNKTEFDDFIKQVEYGFGQTIGDIDNDGNTKDPYGRDKSERPKIQRFKDTKEEKGGNV</sequence>
<dbReference type="eggNOG" id="COG3468">
    <property type="taxonomic scope" value="Bacteria"/>
</dbReference>
<gene>
    <name evidence="3" type="ordered locus">Cyan7822_0846</name>
</gene>
<proteinExistence type="predicted"/>
<dbReference type="STRING" id="497965.Cyan7822_0846"/>
<feature type="compositionally biased region" description="Basic and acidic residues" evidence="2">
    <location>
        <begin position="818"/>
        <end position="848"/>
    </location>
</feature>
<dbReference type="OrthoDB" id="487193at2"/>